<dbReference type="AlphaFoldDB" id="A0A7X2ZV24"/>
<feature type="region of interest" description="Disordered" evidence="1">
    <location>
        <begin position="178"/>
        <end position="206"/>
    </location>
</feature>
<evidence type="ECO:0000313" key="2">
    <source>
        <dbReference type="EMBL" id="MUH36955.1"/>
    </source>
</evidence>
<feature type="compositionally biased region" description="Basic and acidic residues" evidence="1">
    <location>
        <begin position="180"/>
        <end position="193"/>
    </location>
</feature>
<gene>
    <name evidence="2" type="ORF">D9O36_13970</name>
</gene>
<proteinExistence type="predicted"/>
<name>A0A7X2ZV24_9FLAO</name>
<evidence type="ECO:0000256" key="1">
    <source>
        <dbReference type="SAM" id="MobiDB-lite"/>
    </source>
</evidence>
<dbReference type="EMBL" id="RCNR01000028">
    <property type="protein sequence ID" value="MUH36955.1"/>
    <property type="molecule type" value="Genomic_DNA"/>
</dbReference>
<keyword evidence="3" id="KW-1185">Reference proteome</keyword>
<protein>
    <submittedName>
        <fullName evidence="2">Uncharacterized protein</fullName>
    </submittedName>
</protein>
<organism evidence="2 3">
    <name type="scientific">Zobellia amurskyensis</name>
    <dbReference type="NCBI Taxonomy" id="248905"/>
    <lineage>
        <taxon>Bacteria</taxon>
        <taxon>Pseudomonadati</taxon>
        <taxon>Bacteroidota</taxon>
        <taxon>Flavobacteriia</taxon>
        <taxon>Flavobacteriales</taxon>
        <taxon>Flavobacteriaceae</taxon>
        <taxon>Zobellia</taxon>
    </lineage>
</organism>
<reference evidence="2 3" key="1">
    <citation type="journal article" date="2019" name="Mar. Drugs">
        <title>Comparative Genomics and CAZyme Genome Repertoires of Marine Zobellia amurskyensis KMM 3526(T) and Zobellia laminariae KMM 3676(T).</title>
        <authorList>
            <person name="Chernysheva N."/>
            <person name="Bystritskaya E."/>
            <person name="Stenkova A."/>
            <person name="Golovkin I."/>
            <person name="Nedashkovskaya O."/>
            <person name="Isaeva M."/>
        </authorList>
    </citation>
    <scope>NUCLEOTIDE SEQUENCE [LARGE SCALE GENOMIC DNA]</scope>
    <source>
        <strain evidence="2 3">KMM 3526</strain>
    </source>
</reference>
<sequence length="231" mass="27025">MKLEETLKDLILKLNRPLLFTVPKAIVPTDEIERLDPFIVEGFLDTVIFYGNDGQFKDTCSGTDYLQLLEKPTLLGYNYLRLIEIGENSSSSKFNAVLEKYILHVRFYVFVSKWMTDHLDEHRKIEKNVQSYFELQSSAYQNHKRELEKKFGIKIVTDLTSVEVFSYLKKDASPSVPDLTKIERPDKEKETIGKKNKSGTPKYKKDTLITDREAREFLLETVFNQKKQFNH</sequence>
<accession>A0A7X2ZV24</accession>
<comment type="caution">
    <text evidence="2">The sequence shown here is derived from an EMBL/GenBank/DDBJ whole genome shotgun (WGS) entry which is preliminary data.</text>
</comment>
<dbReference type="Proteomes" id="UP000540519">
    <property type="component" value="Unassembled WGS sequence"/>
</dbReference>
<dbReference type="OrthoDB" id="1175380at2"/>
<evidence type="ECO:0000313" key="3">
    <source>
        <dbReference type="Proteomes" id="UP000540519"/>
    </source>
</evidence>
<dbReference type="RefSeq" id="WP_155600370.1">
    <property type="nucleotide sequence ID" value="NZ_RCNR01000028.1"/>
</dbReference>